<feature type="transmembrane region" description="Helical" evidence="1">
    <location>
        <begin position="7"/>
        <end position="26"/>
    </location>
</feature>
<dbReference type="Proteomes" id="UP000641454">
    <property type="component" value="Unassembled WGS sequence"/>
</dbReference>
<keyword evidence="3" id="KW-1185">Reference proteome</keyword>
<reference evidence="2 3" key="1">
    <citation type="submission" date="2020-08" db="EMBL/GenBank/DDBJ databases">
        <title>Description of novel Flavobacterium F-392 isolate.</title>
        <authorList>
            <person name="Saticioglu I.B."/>
            <person name="Duman M."/>
            <person name="Altun S."/>
        </authorList>
    </citation>
    <scope>NUCLEOTIDE SEQUENCE [LARGE SCALE GENOMIC DNA]</scope>
    <source>
        <strain evidence="2 3">F-392</strain>
    </source>
</reference>
<comment type="caution">
    <text evidence="2">The sequence shown here is derived from an EMBL/GenBank/DDBJ whole genome shotgun (WGS) entry which is preliminary data.</text>
</comment>
<proteinExistence type="predicted"/>
<feature type="transmembrane region" description="Helical" evidence="1">
    <location>
        <begin position="38"/>
        <end position="57"/>
    </location>
</feature>
<gene>
    <name evidence="2" type="ORF">H8R25_13020</name>
</gene>
<dbReference type="RefSeq" id="WP_187019787.1">
    <property type="nucleotide sequence ID" value="NZ_JACRUK010000036.1"/>
</dbReference>
<sequence>MIVIYLLYLYVLLGILIALWFAFFKVHHLDHNAEETSLLFRLLILPGSIILWPYIIYKNYKHDRKV</sequence>
<organism evidence="2 3">
    <name type="scientific">Flavobacterium muglaense</name>
    <dbReference type="NCBI Taxonomy" id="2764716"/>
    <lineage>
        <taxon>Bacteria</taxon>
        <taxon>Pseudomonadati</taxon>
        <taxon>Bacteroidota</taxon>
        <taxon>Flavobacteriia</taxon>
        <taxon>Flavobacteriales</taxon>
        <taxon>Flavobacteriaceae</taxon>
        <taxon>Flavobacterium</taxon>
    </lineage>
</organism>
<evidence type="ECO:0000256" key="1">
    <source>
        <dbReference type="SAM" id="Phobius"/>
    </source>
</evidence>
<dbReference type="AlphaFoldDB" id="A0A923N0W0"/>
<keyword evidence="1" id="KW-1133">Transmembrane helix</keyword>
<evidence type="ECO:0000313" key="3">
    <source>
        <dbReference type="Proteomes" id="UP000641454"/>
    </source>
</evidence>
<accession>A0A923N0W0</accession>
<evidence type="ECO:0000313" key="2">
    <source>
        <dbReference type="EMBL" id="MBC5845356.1"/>
    </source>
</evidence>
<protein>
    <submittedName>
        <fullName evidence="2">Uncharacterized protein</fullName>
    </submittedName>
</protein>
<dbReference type="EMBL" id="JACRUL010000035">
    <property type="protein sequence ID" value="MBC5845356.1"/>
    <property type="molecule type" value="Genomic_DNA"/>
</dbReference>
<keyword evidence="1" id="KW-0812">Transmembrane</keyword>
<name>A0A923N0W0_9FLAO</name>
<keyword evidence="1" id="KW-0472">Membrane</keyword>